<proteinExistence type="predicted"/>
<name>A0A832SR70_9CREN</name>
<gene>
    <name evidence="1" type="ORF">HA333_02290</name>
</gene>
<evidence type="ECO:0000313" key="1">
    <source>
        <dbReference type="EMBL" id="HII46313.1"/>
    </source>
</evidence>
<dbReference type="AlphaFoldDB" id="A0A832SR70"/>
<dbReference type="OMA" id="DWTLARY"/>
<dbReference type="GeneID" id="1465993"/>
<evidence type="ECO:0000313" key="2">
    <source>
        <dbReference type="Proteomes" id="UP000651120"/>
    </source>
</evidence>
<reference evidence="1" key="1">
    <citation type="journal article" date="2020" name="bioRxiv">
        <title>A rank-normalized archaeal taxonomy based on genome phylogeny resolves widespread incomplete and uneven classifications.</title>
        <authorList>
            <person name="Rinke C."/>
            <person name="Chuvochina M."/>
            <person name="Mussig A.J."/>
            <person name="Chaumeil P.-A."/>
            <person name="Waite D.W."/>
            <person name="Whitman W.B."/>
            <person name="Parks D.H."/>
            <person name="Hugenholtz P."/>
        </authorList>
    </citation>
    <scope>NUCLEOTIDE SEQUENCE</scope>
    <source>
        <strain evidence="1">UBA8839</strain>
    </source>
</reference>
<accession>A0A832SR70</accession>
<sequence>MRYQKILYITAAIAIAALVYALTETTVYLPVCLGFPGDSWEYETTGSPFYIEATLTTLIRYDGYWCSSPALSFSATTDKVRVEVYAVGDDQYYVVTGRCVAEGESVGTSVDWTLARYHGVQVYHTCTDAKSYYVEIKYDAYYN</sequence>
<dbReference type="Proteomes" id="UP000651120">
    <property type="component" value="Unassembled WGS sequence"/>
</dbReference>
<organism evidence="1 2">
    <name type="scientific">Pyrobaculum aerophilum</name>
    <dbReference type="NCBI Taxonomy" id="13773"/>
    <lineage>
        <taxon>Archaea</taxon>
        <taxon>Thermoproteota</taxon>
        <taxon>Thermoprotei</taxon>
        <taxon>Thermoproteales</taxon>
        <taxon>Thermoproteaceae</taxon>
        <taxon>Pyrobaculum</taxon>
    </lineage>
</organism>
<protein>
    <submittedName>
        <fullName evidence="1">Uncharacterized protein</fullName>
    </submittedName>
</protein>
<dbReference type="EMBL" id="DUJP01000011">
    <property type="protein sequence ID" value="HII46313.1"/>
    <property type="molecule type" value="Genomic_DNA"/>
</dbReference>
<comment type="caution">
    <text evidence="1">The sequence shown here is derived from an EMBL/GenBank/DDBJ whole genome shotgun (WGS) entry which is preliminary data.</text>
</comment>
<dbReference type="RefSeq" id="WP_011008211.1">
    <property type="nucleotide sequence ID" value="NZ_DUJP01000011.1"/>
</dbReference>